<name>A0AAE5GPH1_9VIBR</name>
<gene>
    <name evidence="1" type="ORF">F0237_07805</name>
</gene>
<evidence type="ECO:0000313" key="2">
    <source>
        <dbReference type="Proteomes" id="UP000572722"/>
    </source>
</evidence>
<organism evidence="1 2">
    <name type="scientific">Vibrio tubiashii</name>
    <dbReference type="NCBI Taxonomy" id="29498"/>
    <lineage>
        <taxon>Bacteria</taxon>
        <taxon>Pseudomonadati</taxon>
        <taxon>Pseudomonadota</taxon>
        <taxon>Gammaproteobacteria</taxon>
        <taxon>Vibrionales</taxon>
        <taxon>Vibrionaceae</taxon>
        <taxon>Vibrio</taxon>
        <taxon>Vibrio oreintalis group</taxon>
    </lineage>
</organism>
<dbReference type="EMBL" id="VTXO01000002">
    <property type="protein sequence ID" value="NOI80564.1"/>
    <property type="molecule type" value="Genomic_DNA"/>
</dbReference>
<accession>A0AAE5GPH1</accession>
<dbReference type="Proteomes" id="UP000572722">
    <property type="component" value="Unassembled WGS sequence"/>
</dbReference>
<evidence type="ECO:0000313" key="1">
    <source>
        <dbReference type="EMBL" id="NOI80564.1"/>
    </source>
</evidence>
<proteinExistence type="predicted"/>
<sequence length="106" mass="12185">MRKASITPLGKALLGDKEIKRALLLKQIEDICLEVGLLNQSDVVNKSEQWQWVADIVDDHIMGSGLLRRLMFKNARADDGCELFNSIVRDIVERLMTQQKPFPHRR</sequence>
<dbReference type="AlphaFoldDB" id="A0AAE5GPH1"/>
<comment type="caution">
    <text evidence="1">The sequence shown here is derived from an EMBL/GenBank/DDBJ whole genome shotgun (WGS) entry which is preliminary data.</text>
</comment>
<protein>
    <submittedName>
        <fullName evidence="1">Uncharacterized protein</fullName>
    </submittedName>
</protein>
<reference evidence="1 2" key="1">
    <citation type="submission" date="2019-08" db="EMBL/GenBank/DDBJ databases">
        <title>Draft genome sequencing and comparative genomics of hatchery-associated Vibrios.</title>
        <authorList>
            <person name="Kehlet-Delgado H."/>
            <person name="Mueller R.S."/>
        </authorList>
    </citation>
    <scope>NUCLEOTIDE SEQUENCE [LARGE SCALE GENOMIC DNA]</scope>
    <source>
        <strain evidence="1 2">01-65-5-1</strain>
    </source>
</reference>
<dbReference type="RefSeq" id="WP_171321163.1">
    <property type="nucleotide sequence ID" value="NZ_VTXO01000002.1"/>
</dbReference>